<dbReference type="CDD" id="cd06529">
    <property type="entry name" value="S24_LexA-like"/>
    <property type="match status" value="1"/>
</dbReference>
<name>A0ABD7GKM8_EGGLN</name>
<evidence type="ECO:0000256" key="1">
    <source>
        <dbReference type="ARBA" id="ARBA00023015"/>
    </source>
</evidence>
<dbReference type="CDD" id="cd00093">
    <property type="entry name" value="HTH_XRE"/>
    <property type="match status" value="1"/>
</dbReference>
<dbReference type="Pfam" id="PF00717">
    <property type="entry name" value="Peptidase_S24"/>
    <property type="match status" value="1"/>
</dbReference>
<dbReference type="RefSeq" id="WP_114526528.1">
    <property type="nucleotide sequence ID" value="NZ_CABMOO010000006.1"/>
</dbReference>
<dbReference type="Gene3D" id="1.10.260.40">
    <property type="entry name" value="lambda repressor-like DNA-binding domains"/>
    <property type="match status" value="1"/>
</dbReference>
<dbReference type="SUPFAM" id="SSF47413">
    <property type="entry name" value="lambda repressor-like DNA-binding domains"/>
    <property type="match status" value="1"/>
</dbReference>
<dbReference type="PANTHER" id="PTHR40661">
    <property type="match status" value="1"/>
</dbReference>
<dbReference type="SUPFAM" id="SSF51306">
    <property type="entry name" value="LexA/Signal peptidase"/>
    <property type="match status" value="1"/>
</dbReference>
<dbReference type="AlphaFoldDB" id="A0ABD7GKM8"/>
<dbReference type="InterPro" id="IPR039418">
    <property type="entry name" value="LexA-like"/>
</dbReference>
<evidence type="ECO:0000313" key="5">
    <source>
        <dbReference type="EMBL" id="RDC39691.1"/>
    </source>
</evidence>
<dbReference type="EMBL" id="PPUQ01000005">
    <property type="protein sequence ID" value="RDC39691.1"/>
    <property type="molecule type" value="Genomic_DNA"/>
</dbReference>
<proteinExistence type="predicted"/>
<dbReference type="Proteomes" id="UP000253915">
    <property type="component" value="Unassembled WGS sequence"/>
</dbReference>
<evidence type="ECO:0000256" key="3">
    <source>
        <dbReference type="ARBA" id="ARBA00023163"/>
    </source>
</evidence>
<evidence type="ECO:0000256" key="2">
    <source>
        <dbReference type="ARBA" id="ARBA00023125"/>
    </source>
</evidence>
<evidence type="ECO:0000313" key="6">
    <source>
        <dbReference type="Proteomes" id="UP000253915"/>
    </source>
</evidence>
<dbReference type="PROSITE" id="PS50943">
    <property type="entry name" value="HTH_CROC1"/>
    <property type="match status" value="1"/>
</dbReference>
<dbReference type="Pfam" id="PF01381">
    <property type="entry name" value="HTH_3"/>
    <property type="match status" value="1"/>
</dbReference>
<dbReference type="InterPro" id="IPR015927">
    <property type="entry name" value="Peptidase_S24_S26A/B/C"/>
</dbReference>
<dbReference type="InterPro" id="IPR001387">
    <property type="entry name" value="Cro/C1-type_HTH"/>
</dbReference>
<dbReference type="InterPro" id="IPR036286">
    <property type="entry name" value="LexA/Signal_pep-like_sf"/>
</dbReference>
<dbReference type="GO" id="GO:0003677">
    <property type="term" value="F:DNA binding"/>
    <property type="evidence" value="ECO:0007669"/>
    <property type="project" value="UniProtKB-KW"/>
</dbReference>
<keyword evidence="3" id="KW-0804">Transcription</keyword>
<accession>A0ABD7GKM8</accession>
<dbReference type="SMART" id="SM00530">
    <property type="entry name" value="HTH_XRE"/>
    <property type="match status" value="1"/>
</dbReference>
<dbReference type="PANTHER" id="PTHR40661:SF3">
    <property type="entry name" value="FELS-1 PROPHAGE TRANSCRIPTIONAL REGULATOR"/>
    <property type="match status" value="1"/>
</dbReference>
<reference evidence="5 6" key="1">
    <citation type="journal article" date="2018" name="Elife">
        <title>Discovery and characterization of a prevalent human gut bacterial enzyme sufficient for the inactivation of a family of plant toxins.</title>
        <authorList>
            <person name="Koppel N."/>
            <person name="Bisanz J.E."/>
            <person name="Pandelia M.E."/>
            <person name="Turnbaugh P.J."/>
            <person name="Balskus E.P."/>
        </authorList>
    </citation>
    <scope>NUCLEOTIDE SEQUENCE [LARGE SCALE GENOMIC DNA]</scope>
    <source>
        <strain evidence="5 6">16A</strain>
    </source>
</reference>
<dbReference type="InterPro" id="IPR010982">
    <property type="entry name" value="Lambda_DNA-bd_dom_sf"/>
</dbReference>
<protein>
    <recommendedName>
        <fullName evidence="4">HTH cro/C1-type domain-containing protein</fullName>
    </recommendedName>
</protein>
<evidence type="ECO:0000259" key="4">
    <source>
        <dbReference type="PROSITE" id="PS50943"/>
    </source>
</evidence>
<comment type="caution">
    <text evidence="5">The sequence shown here is derived from an EMBL/GenBank/DDBJ whole genome shotgun (WGS) entry which is preliminary data.</text>
</comment>
<keyword evidence="2" id="KW-0238">DNA-binding</keyword>
<feature type="domain" description="HTH cro/C1-type" evidence="4">
    <location>
        <begin position="15"/>
        <end position="69"/>
    </location>
</feature>
<dbReference type="Gene3D" id="2.10.109.10">
    <property type="entry name" value="Umud Fragment, subunit A"/>
    <property type="match status" value="1"/>
</dbReference>
<sequence>MLTEHEIQSVLIANLNALMRKEGVSQSEIARRASIEKQTVSSWMRGVSFPSAKNIQSIVDAFGITTDDLLSLENGLASKERFASSEIMKPSYSYHVVPMLGNVAAGEWREVYEQHGEEVTIPDEFAESHPRAFGVKPAGSSMDLVFRDDEIAICDPDMEVRDGSVALVGVNGDEATIKRVFFAGNTIVLHAESTMADEYPDIAINTKDPASPPVHLIGEIFWKTLPAKPIKF</sequence>
<keyword evidence="1" id="KW-0805">Transcription regulation</keyword>
<organism evidence="5 6">
    <name type="scientific">Eggerthella lenta</name>
    <name type="common">Eubacterium lentum</name>
    <dbReference type="NCBI Taxonomy" id="84112"/>
    <lineage>
        <taxon>Bacteria</taxon>
        <taxon>Bacillati</taxon>
        <taxon>Actinomycetota</taxon>
        <taxon>Coriobacteriia</taxon>
        <taxon>Eggerthellales</taxon>
        <taxon>Eggerthellaceae</taxon>
        <taxon>Eggerthella</taxon>
    </lineage>
</organism>
<dbReference type="GeneID" id="69512288"/>
<gene>
    <name evidence="5" type="ORF">C1853_05345</name>
</gene>